<evidence type="ECO:0000256" key="1">
    <source>
        <dbReference type="PIRSR" id="PIRSR613078-1"/>
    </source>
</evidence>
<dbReference type="SUPFAM" id="SSF53254">
    <property type="entry name" value="Phosphoglycerate mutase-like"/>
    <property type="match status" value="1"/>
</dbReference>
<evidence type="ECO:0000313" key="5">
    <source>
        <dbReference type="Proteomes" id="UP000051450"/>
    </source>
</evidence>
<dbReference type="RefSeq" id="WP_057973889.1">
    <property type="nucleotide sequence ID" value="NZ_AZDI01000002.1"/>
</dbReference>
<dbReference type="STRING" id="1423719.FC66_GL000821"/>
<dbReference type="Proteomes" id="UP000051450">
    <property type="component" value="Unassembled WGS sequence"/>
</dbReference>
<dbReference type="Pfam" id="PF00300">
    <property type="entry name" value="His_Phos_1"/>
    <property type="match status" value="1"/>
</dbReference>
<protein>
    <submittedName>
        <fullName evidence="4">Phosphoglycerate mutase</fullName>
    </submittedName>
</protein>
<dbReference type="Gene3D" id="3.40.50.1240">
    <property type="entry name" value="Phosphoglycerate mutase-like"/>
    <property type="match status" value="1"/>
</dbReference>
<feature type="site" description="Transition state stabilizer" evidence="3">
    <location>
        <position position="156"/>
    </location>
</feature>
<feature type="binding site" evidence="2">
    <location>
        <begin position="8"/>
        <end position="15"/>
    </location>
    <ligand>
        <name>substrate</name>
    </ligand>
</feature>
<organism evidence="4 5">
    <name type="scientific">Dellaglioa algida DSM 15638</name>
    <dbReference type="NCBI Taxonomy" id="1423719"/>
    <lineage>
        <taxon>Bacteria</taxon>
        <taxon>Bacillati</taxon>
        <taxon>Bacillota</taxon>
        <taxon>Bacilli</taxon>
        <taxon>Lactobacillales</taxon>
        <taxon>Lactobacillaceae</taxon>
        <taxon>Dellaglioa</taxon>
    </lineage>
</organism>
<dbReference type="InterPro" id="IPR050275">
    <property type="entry name" value="PGM_Phosphatase"/>
</dbReference>
<dbReference type="EMBL" id="AZDI01000002">
    <property type="protein sequence ID" value="KRK46318.1"/>
    <property type="molecule type" value="Genomic_DNA"/>
</dbReference>
<feature type="active site" description="Proton donor/acceptor" evidence="1">
    <location>
        <position position="85"/>
    </location>
</feature>
<accession>A0A0R1HI72</accession>
<proteinExistence type="predicted"/>
<dbReference type="SMART" id="SM00855">
    <property type="entry name" value="PGAM"/>
    <property type="match status" value="1"/>
</dbReference>
<reference evidence="4 5" key="1">
    <citation type="journal article" date="2015" name="Genome Announc.">
        <title>Expanding the biotechnology potential of lactobacilli through comparative genomics of 213 strains and associated genera.</title>
        <authorList>
            <person name="Sun Z."/>
            <person name="Harris H.M."/>
            <person name="McCann A."/>
            <person name="Guo C."/>
            <person name="Argimon S."/>
            <person name="Zhang W."/>
            <person name="Yang X."/>
            <person name="Jeffery I.B."/>
            <person name="Cooney J.C."/>
            <person name="Kagawa T.F."/>
            <person name="Liu W."/>
            <person name="Song Y."/>
            <person name="Salvetti E."/>
            <person name="Wrobel A."/>
            <person name="Rasinkangas P."/>
            <person name="Parkhill J."/>
            <person name="Rea M.C."/>
            <person name="O'Sullivan O."/>
            <person name="Ritari J."/>
            <person name="Douillard F.P."/>
            <person name="Paul Ross R."/>
            <person name="Yang R."/>
            <person name="Briner A.E."/>
            <person name="Felis G.E."/>
            <person name="de Vos W.M."/>
            <person name="Barrangou R."/>
            <person name="Klaenhammer T.R."/>
            <person name="Caufield P.W."/>
            <person name="Cui Y."/>
            <person name="Zhang H."/>
            <person name="O'Toole P.W."/>
        </authorList>
    </citation>
    <scope>NUCLEOTIDE SEQUENCE [LARGE SCALE GENOMIC DNA]</scope>
    <source>
        <strain evidence="4 5">DSM 15638</strain>
    </source>
</reference>
<dbReference type="PANTHER" id="PTHR48100:SF1">
    <property type="entry name" value="HISTIDINE PHOSPHATASE FAMILY PROTEIN-RELATED"/>
    <property type="match status" value="1"/>
</dbReference>
<dbReference type="OrthoDB" id="9782128at2"/>
<dbReference type="InterPro" id="IPR013078">
    <property type="entry name" value="His_Pase_superF_clade-1"/>
</dbReference>
<gene>
    <name evidence="4" type="ORF">FC66_GL000821</name>
</gene>
<evidence type="ECO:0000256" key="2">
    <source>
        <dbReference type="PIRSR" id="PIRSR613078-2"/>
    </source>
</evidence>
<dbReference type="AlphaFoldDB" id="A0A0R1HI72"/>
<dbReference type="CDD" id="cd07067">
    <property type="entry name" value="HP_PGM_like"/>
    <property type="match status" value="1"/>
</dbReference>
<feature type="active site" description="Tele-phosphohistidine intermediate" evidence="1">
    <location>
        <position position="9"/>
    </location>
</feature>
<dbReference type="GO" id="GO:0005737">
    <property type="term" value="C:cytoplasm"/>
    <property type="evidence" value="ECO:0007669"/>
    <property type="project" value="TreeGrafter"/>
</dbReference>
<dbReference type="InterPro" id="IPR029033">
    <property type="entry name" value="His_PPase_superfam"/>
</dbReference>
<dbReference type="PANTHER" id="PTHR48100">
    <property type="entry name" value="BROAD-SPECIFICITY PHOSPHATASE YOR283W-RELATED"/>
    <property type="match status" value="1"/>
</dbReference>
<comment type="caution">
    <text evidence="4">The sequence shown here is derived from an EMBL/GenBank/DDBJ whole genome shotgun (WGS) entry which is preliminary data.</text>
</comment>
<evidence type="ECO:0000313" key="4">
    <source>
        <dbReference type="EMBL" id="KRK46318.1"/>
    </source>
</evidence>
<dbReference type="PATRIC" id="fig|1423719.4.peg.833"/>
<feature type="binding site" evidence="2">
    <location>
        <position position="59"/>
    </location>
    <ligand>
        <name>substrate</name>
    </ligand>
</feature>
<keyword evidence="5" id="KW-1185">Reference proteome</keyword>
<dbReference type="GO" id="GO:0016791">
    <property type="term" value="F:phosphatase activity"/>
    <property type="evidence" value="ECO:0007669"/>
    <property type="project" value="TreeGrafter"/>
</dbReference>
<sequence>MTNIYFIRHGKTEWNLEGRYQGANGDSPLLKQSYTEIQQLISSLKEKKFDAIYSSPIKRARDTADLISEGLNQKLNVILDKNLEEFHLGKMEGMKFTDVASEFPDELDAFRNHPDKYEPRKIDGETFQELLKRMVPAVKRIVAQNKSDANIIVVSHGAALGALIQNLLGVPLKDLRKQGGLSNTSTTILETKNGTDFNLIKWNDTDYLDRARDESDVV</sequence>
<evidence type="ECO:0000256" key="3">
    <source>
        <dbReference type="PIRSR" id="PIRSR613078-3"/>
    </source>
</evidence>
<name>A0A0R1HI72_9LACO</name>